<dbReference type="Proteomes" id="UP001331515">
    <property type="component" value="Unassembled WGS sequence"/>
</dbReference>
<name>A0AAN8DXL3_CHAGU</name>
<protein>
    <submittedName>
        <fullName evidence="2">Uncharacterized protein</fullName>
    </submittedName>
</protein>
<organism evidence="2 3">
    <name type="scientific">Champsocephalus gunnari</name>
    <name type="common">Mackerel icefish</name>
    <dbReference type="NCBI Taxonomy" id="52237"/>
    <lineage>
        <taxon>Eukaryota</taxon>
        <taxon>Metazoa</taxon>
        <taxon>Chordata</taxon>
        <taxon>Craniata</taxon>
        <taxon>Vertebrata</taxon>
        <taxon>Euteleostomi</taxon>
        <taxon>Actinopterygii</taxon>
        <taxon>Neopterygii</taxon>
        <taxon>Teleostei</taxon>
        <taxon>Neoteleostei</taxon>
        <taxon>Acanthomorphata</taxon>
        <taxon>Eupercaria</taxon>
        <taxon>Perciformes</taxon>
        <taxon>Notothenioidei</taxon>
        <taxon>Channichthyidae</taxon>
        <taxon>Champsocephalus</taxon>
    </lineage>
</organism>
<evidence type="ECO:0000256" key="1">
    <source>
        <dbReference type="SAM" id="MobiDB-lite"/>
    </source>
</evidence>
<reference evidence="2 3" key="1">
    <citation type="journal article" date="2023" name="Mol. Biol. Evol.">
        <title>Genomics of Secondarily Temperate Adaptation in the Only Non-Antarctic Icefish.</title>
        <authorList>
            <person name="Rivera-Colon A.G."/>
            <person name="Rayamajhi N."/>
            <person name="Minhas B.F."/>
            <person name="Madrigal G."/>
            <person name="Bilyk K.T."/>
            <person name="Yoon V."/>
            <person name="Hune M."/>
            <person name="Gregory S."/>
            <person name="Cheng C.H.C."/>
            <person name="Catchen J.M."/>
        </authorList>
    </citation>
    <scope>NUCLEOTIDE SEQUENCE [LARGE SCALE GENOMIC DNA]</scope>
    <source>
        <tissue evidence="2">White muscle</tissue>
    </source>
</reference>
<accession>A0AAN8DXL3</accession>
<evidence type="ECO:0000313" key="2">
    <source>
        <dbReference type="EMBL" id="KAK5931166.1"/>
    </source>
</evidence>
<proteinExistence type="predicted"/>
<comment type="caution">
    <text evidence="2">The sequence shown here is derived from an EMBL/GenBank/DDBJ whole genome shotgun (WGS) entry which is preliminary data.</text>
</comment>
<dbReference type="EMBL" id="JAURVH010001516">
    <property type="protein sequence ID" value="KAK5931166.1"/>
    <property type="molecule type" value="Genomic_DNA"/>
</dbReference>
<feature type="compositionally biased region" description="Basic and acidic residues" evidence="1">
    <location>
        <begin position="1"/>
        <end position="10"/>
    </location>
</feature>
<evidence type="ECO:0000313" key="3">
    <source>
        <dbReference type="Proteomes" id="UP001331515"/>
    </source>
</evidence>
<dbReference type="AlphaFoldDB" id="A0AAN8DXL3"/>
<feature type="region of interest" description="Disordered" evidence="1">
    <location>
        <begin position="1"/>
        <end position="37"/>
    </location>
</feature>
<sequence>MQRCSGDARKTIQKLCPSPGRLPRQHGDRKSIYGEGLTDDGVRGVSCGETAGARETGETVYRLCRQKTELVQK</sequence>
<gene>
    <name evidence="2" type="ORF">CgunFtcFv8_027337</name>
</gene>
<keyword evidence="3" id="KW-1185">Reference proteome</keyword>